<evidence type="ECO:0000313" key="1">
    <source>
        <dbReference type="EMBL" id="MCX2981569.1"/>
    </source>
</evidence>
<dbReference type="EMBL" id="SHNN01000002">
    <property type="protein sequence ID" value="MCX2981569.1"/>
    <property type="molecule type" value="Genomic_DNA"/>
</dbReference>
<reference evidence="1" key="1">
    <citation type="submission" date="2019-02" db="EMBL/GenBank/DDBJ databases">
        <authorList>
            <person name="Li S.-H."/>
        </authorList>
    </citation>
    <scope>NUCLEOTIDE SEQUENCE</scope>
    <source>
        <strain evidence="1">IMCC14734</strain>
    </source>
</reference>
<dbReference type="RefSeq" id="WP_279245567.1">
    <property type="nucleotide sequence ID" value="NZ_SHNN01000002.1"/>
</dbReference>
<proteinExistence type="predicted"/>
<accession>A0ABT3TJI1</accession>
<dbReference type="Proteomes" id="UP001143362">
    <property type="component" value="Unassembled WGS sequence"/>
</dbReference>
<sequence length="141" mass="15802">MDSKGLREMHELVARIKQPELCYIFAKNATERGQPELALQAYRHAVDLRAADHEVQSEAELMAVKAFYAYEEALSWQSGKRKRATGTWQMVNRIGILPALQKRLSSKSAKAAQDALKQMKMEDYSLQAVATAFAADLMQAA</sequence>
<name>A0ABT3TJI1_9GAMM</name>
<protein>
    <submittedName>
        <fullName evidence="1">Uncharacterized protein</fullName>
    </submittedName>
</protein>
<keyword evidence="2" id="KW-1185">Reference proteome</keyword>
<comment type="caution">
    <text evidence="1">The sequence shown here is derived from an EMBL/GenBank/DDBJ whole genome shotgun (WGS) entry which is preliminary data.</text>
</comment>
<evidence type="ECO:0000313" key="2">
    <source>
        <dbReference type="Proteomes" id="UP001143362"/>
    </source>
</evidence>
<organism evidence="1 2">
    <name type="scientific">Candidatus Litorirhabdus singularis</name>
    <dbReference type="NCBI Taxonomy" id="2518993"/>
    <lineage>
        <taxon>Bacteria</taxon>
        <taxon>Pseudomonadati</taxon>
        <taxon>Pseudomonadota</taxon>
        <taxon>Gammaproteobacteria</taxon>
        <taxon>Cellvibrionales</taxon>
        <taxon>Halieaceae</taxon>
        <taxon>Candidatus Litorirhabdus</taxon>
    </lineage>
</organism>
<gene>
    <name evidence="1" type="ORF">EYC98_11920</name>
</gene>